<protein>
    <submittedName>
        <fullName evidence="4">Uncharacterized protein</fullName>
    </submittedName>
</protein>
<reference evidence="4" key="1">
    <citation type="submission" date="2020-06" db="EMBL/GenBank/DDBJ databases">
        <authorList>
            <consortium name="Plant Systems Biology data submission"/>
        </authorList>
    </citation>
    <scope>NUCLEOTIDE SEQUENCE</scope>
    <source>
        <strain evidence="4">D6</strain>
    </source>
</reference>
<dbReference type="AlphaFoldDB" id="A0A9N8HKF3"/>
<sequence length="392" mass="41635">MKLLFSLICIFAFAIGQCQSDFEFGRATLDVEEDELDVEKALRELMVHSNMFMSMSLSFSFDYDGTDDSITGSNDEGPGGSNGDKPSGSGTPSAPSVASPTTPSSPTPSSSASPASSPASVPTLSSPVPSVTLNPASSPTVLSVPTASPNTNASATPTSGVVLPSCFDFQATTLTSDLNIETTKDSIAFTVLENALDSALREVLPFCEELGNNGRRRRLEDLMGSGSDYYIGNVDLDEASDQATCTPEHAGRNCFVGRLTLRLFGTITDEIIAHVLEVVKGLLETDVGEALGAENGFIDNVNTDNTETDANGGDTSQGTRDGRSQKISNAGRKVLISMLCLVVAAFAGFMVFRRFRPRNARLPDDEDEDESDGSHQRTTAITVDHHDRMYAA</sequence>
<accession>A0A9N8HKF3</accession>
<evidence type="ECO:0000256" key="3">
    <source>
        <dbReference type="SAM" id="SignalP"/>
    </source>
</evidence>
<keyword evidence="2" id="KW-0812">Transmembrane</keyword>
<evidence type="ECO:0000256" key="2">
    <source>
        <dbReference type="SAM" id="Phobius"/>
    </source>
</evidence>
<dbReference type="Proteomes" id="UP001153069">
    <property type="component" value="Unassembled WGS sequence"/>
</dbReference>
<feature type="transmembrane region" description="Helical" evidence="2">
    <location>
        <begin position="334"/>
        <end position="352"/>
    </location>
</feature>
<gene>
    <name evidence="4" type="ORF">SEMRO_940_G222510.1</name>
</gene>
<keyword evidence="3" id="KW-0732">Signal</keyword>
<evidence type="ECO:0000256" key="1">
    <source>
        <dbReference type="SAM" id="MobiDB-lite"/>
    </source>
</evidence>
<feature type="compositionally biased region" description="Polar residues" evidence="1">
    <location>
        <begin position="300"/>
        <end position="319"/>
    </location>
</feature>
<evidence type="ECO:0000313" key="5">
    <source>
        <dbReference type="Proteomes" id="UP001153069"/>
    </source>
</evidence>
<feature type="region of interest" description="Disordered" evidence="1">
    <location>
        <begin position="68"/>
        <end position="159"/>
    </location>
</feature>
<feature type="compositionally biased region" description="Polar residues" evidence="1">
    <location>
        <begin position="134"/>
        <end position="159"/>
    </location>
</feature>
<feature type="region of interest" description="Disordered" evidence="1">
    <location>
        <begin position="297"/>
        <end position="325"/>
    </location>
</feature>
<feature type="chain" id="PRO_5040439900" evidence="3">
    <location>
        <begin position="21"/>
        <end position="392"/>
    </location>
</feature>
<keyword evidence="5" id="KW-1185">Reference proteome</keyword>
<keyword evidence="2" id="KW-1133">Transmembrane helix</keyword>
<name>A0A9N8HKF3_9STRA</name>
<comment type="caution">
    <text evidence="4">The sequence shown here is derived from an EMBL/GenBank/DDBJ whole genome shotgun (WGS) entry which is preliminary data.</text>
</comment>
<proteinExistence type="predicted"/>
<feature type="signal peptide" evidence="3">
    <location>
        <begin position="1"/>
        <end position="20"/>
    </location>
</feature>
<dbReference type="EMBL" id="CAICTM010000938">
    <property type="protein sequence ID" value="CAB9518498.1"/>
    <property type="molecule type" value="Genomic_DNA"/>
</dbReference>
<feature type="region of interest" description="Disordered" evidence="1">
    <location>
        <begin position="361"/>
        <end position="386"/>
    </location>
</feature>
<keyword evidence="2" id="KW-0472">Membrane</keyword>
<evidence type="ECO:0000313" key="4">
    <source>
        <dbReference type="EMBL" id="CAB9518498.1"/>
    </source>
</evidence>
<organism evidence="4 5">
    <name type="scientific">Seminavis robusta</name>
    <dbReference type="NCBI Taxonomy" id="568900"/>
    <lineage>
        <taxon>Eukaryota</taxon>
        <taxon>Sar</taxon>
        <taxon>Stramenopiles</taxon>
        <taxon>Ochrophyta</taxon>
        <taxon>Bacillariophyta</taxon>
        <taxon>Bacillariophyceae</taxon>
        <taxon>Bacillariophycidae</taxon>
        <taxon>Naviculales</taxon>
        <taxon>Naviculaceae</taxon>
        <taxon>Seminavis</taxon>
    </lineage>
</organism>
<feature type="compositionally biased region" description="Low complexity" evidence="1">
    <location>
        <begin position="86"/>
        <end position="133"/>
    </location>
</feature>